<organism evidence="1 2">
    <name type="scientific">Bacillus thuringiensis Bt18247</name>
    <dbReference type="NCBI Taxonomy" id="1423143"/>
    <lineage>
        <taxon>Bacteria</taxon>
        <taxon>Bacillati</taxon>
        <taxon>Bacillota</taxon>
        <taxon>Bacilli</taxon>
        <taxon>Bacillales</taxon>
        <taxon>Bacillaceae</taxon>
        <taxon>Bacillus</taxon>
        <taxon>Bacillus cereus group</taxon>
    </lineage>
</organism>
<sequence>MKKELVWLKDVDRIAIQSSVCNLLDAYTRFKSKKNNLQSYTTKQTNENIAVVGNKIKLPKLGLVRFAKSREVEERIVNATVKQNLPLEWMYD</sequence>
<keyword evidence="1" id="KW-0614">Plasmid</keyword>
<name>A0A9W3SZL7_BACTU</name>
<evidence type="ECO:0000313" key="1">
    <source>
        <dbReference type="EMBL" id="AOM14236.1"/>
    </source>
</evidence>
<dbReference type="EMBL" id="CP015251">
    <property type="protein sequence ID" value="AOM14236.1"/>
    <property type="molecule type" value="Genomic_DNA"/>
</dbReference>
<geneLocation type="plasmid" evidence="1 2">
    <name>p174778</name>
</geneLocation>
<evidence type="ECO:0000313" key="2">
    <source>
        <dbReference type="Proteomes" id="UP000192743"/>
    </source>
</evidence>
<dbReference type="Proteomes" id="UP000192743">
    <property type="component" value="Plasmid p174778"/>
</dbReference>
<proteinExistence type="predicted"/>
<reference evidence="1 2" key="1">
    <citation type="submission" date="2016-02" db="EMBL/GenBank/DDBJ databases">
        <title>Comparative analysis of three nematocidal Bacillus thuringiensis strains.</title>
        <authorList>
            <person name="Hollensteiner J."/>
            <person name="Kloesener M."/>
            <person name="Bunk B."/>
            <person name="Sproeer C."/>
            <person name="Rosenstiel P."/>
            <person name="Schulte-Iserlohe R."/>
            <person name="Schulenburg H."/>
            <person name="Liesegang H."/>
        </authorList>
    </citation>
    <scope>NUCLEOTIDE SEQUENCE [LARGE SCALE GENOMIC DNA]</scope>
    <source>
        <strain evidence="1 2">Bt18247</strain>
        <plasmid evidence="1 2">p174778</plasmid>
    </source>
</reference>
<dbReference type="AlphaFoldDB" id="A0A9W3SZL7"/>
<accession>A0A9W3SZL7</accession>
<gene>
    <name evidence="1" type="ORF">BTI247_59040</name>
</gene>
<protein>
    <submittedName>
        <fullName evidence="1">Uncharacterized protein</fullName>
    </submittedName>
</protein>